<dbReference type="Gene3D" id="3.40.50.790">
    <property type="match status" value="1"/>
</dbReference>
<evidence type="ECO:0000256" key="3">
    <source>
        <dbReference type="ARBA" id="ARBA00022845"/>
    </source>
</evidence>
<evidence type="ECO:0000256" key="7">
    <source>
        <dbReference type="ARBA" id="ARBA00035452"/>
    </source>
</evidence>
<dbReference type="AlphaFoldDB" id="A0A1F8B735"/>
<reference evidence="9 10" key="1">
    <citation type="journal article" date="2016" name="Nat. Commun.">
        <title>Thousands of microbial genomes shed light on interconnected biogeochemical processes in an aquifer system.</title>
        <authorList>
            <person name="Anantharaman K."/>
            <person name="Brown C.T."/>
            <person name="Hug L.A."/>
            <person name="Sharon I."/>
            <person name="Castelle C.J."/>
            <person name="Probst A.J."/>
            <person name="Thomas B.C."/>
            <person name="Singh A."/>
            <person name="Wilkins M.J."/>
            <person name="Karaoz U."/>
            <person name="Brodie E.L."/>
            <person name="Williams K.H."/>
            <person name="Hubbard S.S."/>
            <person name="Banfield J.F."/>
        </authorList>
    </citation>
    <scope>NUCLEOTIDE SEQUENCE [LARGE SCALE GENOMIC DNA]</scope>
</reference>
<gene>
    <name evidence="9" type="ORF">A3A75_03695</name>
</gene>
<evidence type="ECO:0000256" key="4">
    <source>
        <dbReference type="ARBA" id="ARBA00022980"/>
    </source>
</evidence>
<dbReference type="GO" id="GO:1990904">
    <property type="term" value="C:ribonucleoprotein complex"/>
    <property type="evidence" value="ECO:0007669"/>
    <property type="project" value="UniProtKB-KW"/>
</dbReference>
<keyword evidence="3" id="KW-0810">Translation regulation</keyword>
<name>A0A1F8B735_9BACT</name>
<dbReference type="Proteomes" id="UP000179018">
    <property type="component" value="Unassembled WGS sequence"/>
</dbReference>
<evidence type="ECO:0000256" key="1">
    <source>
        <dbReference type="ARBA" id="ARBA00010531"/>
    </source>
</evidence>
<dbReference type="GO" id="GO:0005840">
    <property type="term" value="C:ribosome"/>
    <property type="evidence" value="ECO:0007669"/>
    <property type="project" value="UniProtKB-KW"/>
</dbReference>
<dbReference type="GO" id="GO:0006417">
    <property type="term" value="P:regulation of translation"/>
    <property type="evidence" value="ECO:0007669"/>
    <property type="project" value="UniProtKB-KW"/>
</dbReference>
<dbReference type="PANTHER" id="PTHR36427">
    <property type="entry name" value="54S RIBOSOMAL PROTEIN L1, MITOCHONDRIAL"/>
    <property type="match status" value="1"/>
</dbReference>
<dbReference type="Gene3D" id="3.30.190.20">
    <property type="match status" value="1"/>
</dbReference>
<dbReference type="EMBL" id="MGHC01000015">
    <property type="protein sequence ID" value="OGM59817.1"/>
    <property type="molecule type" value="Genomic_DNA"/>
</dbReference>
<protein>
    <recommendedName>
        <fullName evidence="6">Large ribosomal subunit protein uL1</fullName>
    </recommendedName>
    <alternativeName>
        <fullName evidence="7">50S ribosomal protein L1</fullName>
    </alternativeName>
</protein>
<feature type="compositionally biased region" description="Basic and acidic residues" evidence="8">
    <location>
        <begin position="17"/>
        <end position="33"/>
    </location>
</feature>
<dbReference type="InterPro" id="IPR023674">
    <property type="entry name" value="Ribosomal_uL1-like"/>
</dbReference>
<evidence type="ECO:0000313" key="9">
    <source>
        <dbReference type="EMBL" id="OGM59817.1"/>
    </source>
</evidence>
<dbReference type="Gene3D" id="6.10.20.140">
    <property type="entry name" value="50S ribosomal protein L1, Chain A, Domain 1"/>
    <property type="match status" value="1"/>
</dbReference>
<sequence length="284" mass="30801">MGKTKTALIGEAPAEQKSGKEAYEDRMKKKDAAAAKADAGTKAKVRAPGQGGGQRVVAIEEGPIVTEEATVPEASEEKKRVKKIKVRGRKYQENYKKIDKSKNYPLSEAIKLVKDSSYSKFDGTLELHILVRKIGLSENVVLPHFAAKEKKVEIADDKTIEKLKTGKIDFDVLLATADMMPKLVPFAKVLGPKGLMPNPKTGTLIKNVKEADLSAQAGKFSGNSTMIKTQKDAPVIHTVIGKVSQKDEEIAANTKVILDAIGTKQILKAYMKSTMSPSVKLSVV</sequence>
<dbReference type="Pfam" id="PF00687">
    <property type="entry name" value="Ribosomal_L1"/>
    <property type="match status" value="1"/>
</dbReference>
<proteinExistence type="inferred from homology"/>
<dbReference type="InterPro" id="IPR028364">
    <property type="entry name" value="Ribosomal_uL1/biogenesis"/>
</dbReference>
<comment type="caution">
    <text evidence="9">The sequence shown here is derived from an EMBL/GenBank/DDBJ whole genome shotgun (WGS) entry which is preliminary data.</text>
</comment>
<feature type="region of interest" description="Disordered" evidence="8">
    <location>
        <begin position="1"/>
        <end position="58"/>
    </location>
</feature>
<comment type="similarity">
    <text evidence="1">Belongs to the universal ribosomal protein uL1 family.</text>
</comment>
<dbReference type="PANTHER" id="PTHR36427:SF3">
    <property type="entry name" value="LARGE RIBOSOMAL SUBUNIT PROTEIN UL1M"/>
    <property type="match status" value="1"/>
</dbReference>
<keyword evidence="2" id="KW-0678">Repressor</keyword>
<evidence type="ECO:0000313" key="10">
    <source>
        <dbReference type="Proteomes" id="UP000179018"/>
    </source>
</evidence>
<dbReference type="InterPro" id="IPR016095">
    <property type="entry name" value="Ribosomal_uL1_3-a/b-sand"/>
</dbReference>
<evidence type="ECO:0000256" key="6">
    <source>
        <dbReference type="ARBA" id="ARBA00035241"/>
    </source>
</evidence>
<keyword evidence="4" id="KW-0689">Ribosomal protein</keyword>
<dbReference type="CDD" id="cd00403">
    <property type="entry name" value="Ribosomal_L1"/>
    <property type="match status" value="1"/>
</dbReference>
<evidence type="ECO:0000256" key="8">
    <source>
        <dbReference type="SAM" id="MobiDB-lite"/>
    </source>
</evidence>
<organism evidence="9 10">
    <name type="scientific">Candidatus Woesebacteria bacterium RIFCSPLOWO2_01_FULL_39_10</name>
    <dbReference type="NCBI Taxonomy" id="1802516"/>
    <lineage>
        <taxon>Bacteria</taxon>
        <taxon>Candidatus Woeseibacteriota</taxon>
    </lineage>
</organism>
<keyword evidence="5" id="KW-0687">Ribonucleoprotein</keyword>
<accession>A0A1F8B735</accession>
<dbReference type="SUPFAM" id="SSF56808">
    <property type="entry name" value="Ribosomal protein L1"/>
    <property type="match status" value="1"/>
</dbReference>
<evidence type="ECO:0000256" key="2">
    <source>
        <dbReference type="ARBA" id="ARBA00022491"/>
    </source>
</evidence>
<dbReference type="STRING" id="1802516.A3A75_03695"/>
<evidence type="ECO:0000256" key="5">
    <source>
        <dbReference type="ARBA" id="ARBA00023274"/>
    </source>
</evidence>